<evidence type="ECO:0000256" key="5">
    <source>
        <dbReference type="ARBA" id="ARBA00023136"/>
    </source>
</evidence>
<evidence type="ECO:0000259" key="10">
    <source>
        <dbReference type="PROSITE" id="PS51144"/>
    </source>
</evidence>
<evidence type="ECO:0000256" key="3">
    <source>
        <dbReference type="ARBA" id="ARBA00010718"/>
    </source>
</evidence>
<dbReference type="Gene3D" id="3.10.200.10">
    <property type="entry name" value="Alpha carbonic anhydrase"/>
    <property type="match status" value="1"/>
</dbReference>
<accession>A0A075IQP8</accession>
<dbReference type="InterPro" id="IPR036398">
    <property type="entry name" value="CA_dom_sf"/>
</dbReference>
<comment type="subunit">
    <text evidence="4">Homodimer; disulfide-linked.</text>
</comment>
<name>A0A075IQP8_9POXV</name>
<evidence type="ECO:0000256" key="1">
    <source>
        <dbReference type="ARBA" id="ARBA00003588"/>
    </source>
</evidence>
<dbReference type="GO" id="GO:0055036">
    <property type="term" value="C:virion membrane"/>
    <property type="evidence" value="ECO:0007669"/>
    <property type="project" value="UniProtKB-SubCell"/>
</dbReference>
<protein>
    <recommendedName>
        <fullName evidence="8">Cell surface-binding protein OPG105</fullName>
    </recommendedName>
    <alternativeName>
        <fullName evidence="7">Carbonic anhydrase homolog</fullName>
    </alternativeName>
</protein>
<dbReference type="EMBL" id="KJ563295">
    <property type="protein sequence ID" value="AIF30181.1"/>
    <property type="molecule type" value="Genomic_DNA"/>
</dbReference>
<dbReference type="InterPro" id="IPR023561">
    <property type="entry name" value="Carbonic_anhydrase_a-class"/>
</dbReference>
<evidence type="ECO:0000313" key="11">
    <source>
        <dbReference type="EMBL" id="AIF30181.1"/>
    </source>
</evidence>
<keyword evidence="9" id="KW-1133">Transmembrane helix</keyword>
<dbReference type="InterPro" id="IPR001148">
    <property type="entry name" value="CA_dom"/>
</dbReference>
<dbReference type="GO" id="GO:0004089">
    <property type="term" value="F:carbonate dehydratase activity"/>
    <property type="evidence" value="ECO:0007669"/>
    <property type="project" value="InterPro"/>
</dbReference>
<dbReference type="Pfam" id="PF00194">
    <property type="entry name" value="Carb_anhydrase"/>
    <property type="match status" value="1"/>
</dbReference>
<feature type="domain" description="Alpha-carbonic anhydrase" evidence="10">
    <location>
        <begin position="1"/>
        <end position="235"/>
    </location>
</feature>
<dbReference type="Proteomes" id="UP000164837">
    <property type="component" value="Genome"/>
</dbReference>
<dbReference type="PANTHER" id="PTHR18952">
    <property type="entry name" value="CARBONIC ANHYDRASE"/>
    <property type="match status" value="1"/>
</dbReference>
<comment type="similarity">
    <text evidence="3">Belongs to the alpha-carbonic anhydrase family.</text>
</comment>
<evidence type="ECO:0000256" key="6">
    <source>
        <dbReference type="ARBA" id="ARBA00023157"/>
    </source>
</evidence>
<evidence type="ECO:0000256" key="9">
    <source>
        <dbReference type="SAM" id="Phobius"/>
    </source>
</evidence>
<comment type="function">
    <text evidence="1">Binds to chondroitin sulfate on the cell surface to provide virion attachment to target cell.</text>
</comment>
<sequence>MPQQLSPINIETKKAISNVRLKPLDIHYNESKPTTIQNTGKLVRINFKGGYISGGFLPNEYVLSSLHIYWGKEDDYGSNHLIDVYKYSGEINLVHWNKKKYSSYEEAKKHDDGIIIVAIFLQVSDHKNVYFQKIVNQLDSIRYANTSTPFDSVFYLDNLLPSTLDYFTYLGTTINHSADAAWIIFPTPINIHSDQLSKFRTLLSSSNHEGKPHYITENYRNPYKLNDDTEIYYSGEIIRAVTTSPVRENYFMKWLSDLREACFSYYQKYIEGNKTFAIIAIVFVFILTAILFLMSRRYSREKQN</sequence>
<evidence type="ECO:0000256" key="7">
    <source>
        <dbReference type="ARBA" id="ARBA00030449"/>
    </source>
</evidence>
<dbReference type="PROSITE" id="PS51144">
    <property type="entry name" value="ALPHA_CA_2"/>
    <property type="match status" value="1"/>
</dbReference>
<evidence type="ECO:0000313" key="12">
    <source>
        <dbReference type="Proteomes" id="UP000164837"/>
    </source>
</evidence>
<dbReference type="SUPFAM" id="SSF51069">
    <property type="entry name" value="Carbonic anhydrase"/>
    <property type="match status" value="1"/>
</dbReference>
<evidence type="ECO:0000256" key="2">
    <source>
        <dbReference type="ARBA" id="ARBA00004182"/>
    </source>
</evidence>
<dbReference type="CDD" id="cd00326">
    <property type="entry name" value="alpha_CA"/>
    <property type="match status" value="1"/>
</dbReference>
<dbReference type="SMR" id="A0A075IQP8"/>
<evidence type="ECO:0000256" key="4">
    <source>
        <dbReference type="ARBA" id="ARBA00011748"/>
    </source>
</evidence>
<evidence type="ECO:0000256" key="8">
    <source>
        <dbReference type="ARBA" id="ARBA00034849"/>
    </source>
</evidence>
<dbReference type="PANTHER" id="PTHR18952:SF124">
    <property type="entry name" value="CARBONIC ANHYDRASE 7"/>
    <property type="match status" value="1"/>
</dbReference>
<feature type="transmembrane region" description="Helical" evidence="9">
    <location>
        <begin position="276"/>
        <end position="294"/>
    </location>
</feature>
<reference evidence="11 12" key="1">
    <citation type="journal article" date="2014" name="Virology">
        <title>The genome sequence of ectromelia virus Naval and Cornell isolates from outbreaks in North America.</title>
        <authorList>
            <person name="Mavian C."/>
            <person name="Lopez-Bueno A."/>
            <person name="Bryant N.A."/>
            <person name="Seeger K."/>
            <person name="Quail M.A."/>
            <person name="Harris D."/>
            <person name="Barrell B."/>
            <person name="Alcami A."/>
        </authorList>
    </citation>
    <scope>NUCLEOTIDE SEQUENCE [LARGE SCALE GENOMIC DNA]</scope>
    <source>
        <strain evidence="11">NAVAL</strain>
    </source>
</reference>
<comment type="subcellular location">
    <subcellularLocation>
        <location evidence="2">Virion membrane</location>
    </subcellularLocation>
</comment>
<keyword evidence="9" id="KW-0812">Transmembrane</keyword>
<dbReference type="GO" id="GO:0008270">
    <property type="term" value="F:zinc ion binding"/>
    <property type="evidence" value="ECO:0007669"/>
    <property type="project" value="InterPro"/>
</dbReference>
<keyword evidence="6" id="KW-1015">Disulfide bond</keyword>
<proteinExistence type="inferred from homology"/>
<organism evidence="11 12">
    <name type="scientific">Ectromelia virus Naval</name>
    <dbReference type="NCBI Taxonomy" id="1651168"/>
    <lineage>
        <taxon>Viruses</taxon>
        <taxon>Varidnaviria</taxon>
        <taxon>Bamfordvirae</taxon>
        <taxon>Nucleocytoviricota</taxon>
        <taxon>Pokkesviricetes</taxon>
        <taxon>Chitovirales</taxon>
        <taxon>Poxviridae</taxon>
        <taxon>Chordopoxvirinae</taxon>
        <taxon>Orthopoxvirus</taxon>
        <taxon>Orthopoxvirus ectromelia</taxon>
        <taxon>Ectromelia virus</taxon>
    </lineage>
</organism>
<dbReference type="SMART" id="SM01057">
    <property type="entry name" value="Carb_anhydrase"/>
    <property type="match status" value="1"/>
</dbReference>
<keyword evidence="5 9" id="KW-0472">Membrane</keyword>